<dbReference type="Gene3D" id="2.60.40.10">
    <property type="entry name" value="Immunoglobulins"/>
    <property type="match status" value="4"/>
</dbReference>
<protein>
    <submittedName>
        <fullName evidence="3">Ig domain protein group 1 domain protein</fullName>
    </submittedName>
</protein>
<comment type="caution">
    <text evidence="3">The sequence shown here is derived from an EMBL/GenBank/DDBJ whole genome shotgun (WGS) entry which is preliminary data.</text>
</comment>
<comment type="similarity">
    <text evidence="1">Belongs to the intimin/invasin family.</text>
</comment>
<dbReference type="OrthoDB" id="5620247at2"/>
<dbReference type="PROSITE" id="PS51127">
    <property type="entry name" value="BIG1"/>
    <property type="match status" value="1"/>
</dbReference>
<dbReference type="SUPFAM" id="SSF49373">
    <property type="entry name" value="Invasin/intimin cell-adhesion fragments"/>
    <property type="match status" value="2"/>
</dbReference>
<dbReference type="RefSeq" id="WP_083559453.1">
    <property type="nucleotide sequence ID" value="NZ_AQQV01000001.1"/>
</dbReference>
<evidence type="ECO:0000259" key="2">
    <source>
        <dbReference type="PROSITE" id="PS51127"/>
    </source>
</evidence>
<keyword evidence="4" id="KW-1185">Reference proteome</keyword>
<sequence>MGQPLKAWIGIFASLFLFTACGGDDLFTGDGSGLGGGDDALDSLTLLAAAPTLSSDASGVSSGIELTAFAKDASNNIAVGEEVFFSTSDPGAVLVVQSPVLTDETGQASAVLTTLDETNRTIVVTARSGELSSSVSVEVVGTQIDISGPAGTQLGVATEYVVALSDAAGDGIAGRTVEITTEAGNSLSAASLETNEFGQVTVDFTGFEVNSTLTASALGLSSTFAIAVSPDDFTVGVRRLGETDFISAGSSEFPELEVGQDYELVARWIRADGPVNEGTVGFSATRGTIQNPAEDAVSGGEASVVFNSTEAGPSIVSAFSDDLSSPNARTTVEFVATEPSSIAVQAAPTNVQRNQSSEIVAIVRDADNNLVKNVTVDFKLTDQTTGTLSASSAVTNSQGLARVTYTASSQSSGTEAVVVTSQVRSTPNVTDTVSLTVGGDAAGIALGTGSEILDKDESTYQLPFTIVVTDSGGNPAPDADVSITLFATRYFKGTFGSRTACTSEDVNRNDILDVGEDFNTSGRLEPGRRASIPATVSLDEFGSGQILVTYAKTDGFFVEVEITATALVSGTETSEKRRFTLTVAEDDVDNLPGISPFGTDPDCSSPN</sequence>
<dbReference type="AlphaFoldDB" id="A0A1Y1SGP2"/>
<dbReference type="PROSITE" id="PS51257">
    <property type="entry name" value="PROKAR_LIPOPROTEIN"/>
    <property type="match status" value="1"/>
</dbReference>
<gene>
    <name evidence="3" type="ORF">ATO7_03165</name>
</gene>
<reference evidence="3 4" key="1">
    <citation type="submission" date="2013-04" db="EMBL/GenBank/DDBJ databases">
        <title>Oceanococcus atlanticus 22II-S10r2 Genome Sequencing.</title>
        <authorList>
            <person name="Lai Q."/>
            <person name="Li G."/>
            <person name="Shao Z."/>
        </authorList>
    </citation>
    <scope>NUCLEOTIDE SEQUENCE [LARGE SCALE GENOMIC DNA]</scope>
    <source>
        <strain evidence="3 4">22II-S10r2</strain>
    </source>
</reference>
<accession>A0A1Y1SGP2</accession>
<organism evidence="3 4">
    <name type="scientific">Oceanococcus atlanticus</name>
    <dbReference type="NCBI Taxonomy" id="1317117"/>
    <lineage>
        <taxon>Bacteria</taxon>
        <taxon>Pseudomonadati</taxon>
        <taxon>Pseudomonadota</taxon>
        <taxon>Gammaproteobacteria</taxon>
        <taxon>Chromatiales</taxon>
        <taxon>Oceanococcaceae</taxon>
        <taxon>Oceanococcus</taxon>
    </lineage>
</organism>
<dbReference type="EMBL" id="AQQV01000001">
    <property type="protein sequence ID" value="ORE88842.1"/>
    <property type="molecule type" value="Genomic_DNA"/>
</dbReference>
<evidence type="ECO:0000256" key="1">
    <source>
        <dbReference type="ARBA" id="ARBA00010116"/>
    </source>
</evidence>
<name>A0A1Y1SGP2_9GAMM</name>
<dbReference type="Proteomes" id="UP000192342">
    <property type="component" value="Unassembled WGS sequence"/>
</dbReference>
<dbReference type="InterPro" id="IPR003344">
    <property type="entry name" value="Big_1_dom"/>
</dbReference>
<dbReference type="InterPro" id="IPR013783">
    <property type="entry name" value="Ig-like_fold"/>
</dbReference>
<dbReference type="STRING" id="1317117.ATO7_03165"/>
<evidence type="ECO:0000313" key="3">
    <source>
        <dbReference type="EMBL" id="ORE88842.1"/>
    </source>
</evidence>
<proteinExistence type="inferred from homology"/>
<evidence type="ECO:0000313" key="4">
    <source>
        <dbReference type="Proteomes" id="UP000192342"/>
    </source>
</evidence>
<feature type="domain" description="Big-1" evidence="2">
    <location>
        <begin position="341"/>
        <end position="436"/>
    </location>
</feature>
<dbReference type="InterPro" id="IPR008964">
    <property type="entry name" value="Invasin/intimin_cell_adhesion"/>
</dbReference>